<feature type="compositionally biased region" description="Basic and acidic residues" evidence="7">
    <location>
        <begin position="234"/>
        <end position="256"/>
    </location>
</feature>
<proteinExistence type="inferred from homology"/>
<evidence type="ECO:0000259" key="9">
    <source>
        <dbReference type="Pfam" id="PF02706"/>
    </source>
</evidence>
<organism evidence="10 11">
    <name type="scientific">Sporosarcina jeotgali</name>
    <dbReference type="NCBI Taxonomy" id="3020056"/>
    <lineage>
        <taxon>Bacteria</taxon>
        <taxon>Bacillati</taxon>
        <taxon>Bacillota</taxon>
        <taxon>Bacilli</taxon>
        <taxon>Bacillales</taxon>
        <taxon>Caryophanaceae</taxon>
        <taxon>Sporosarcina</taxon>
    </lineage>
</organism>
<dbReference type="Proteomes" id="UP001303532">
    <property type="component" value="Chromosome"/>
</dbReference>
<keyword evidence="3" id="KW-1003">Cell membrane</keyword>
<feature type="domain" description="Polysaccharide chain length determinant N-terminal" evidence="9">
    <location>
        <begin position="4"/>
        <end position="94"/>
    </location>
</feature>
<evidence type="ECO:0000256" key="1">
    <source>
        <dbReference type="ARBA" id="ARBA00004651"/>
    </source>
</evidence>
<evidence type="ECO:0000256" key="8">
    <source>
        <dbReference type="SAM" id="Phobius"/>
    </source>
</evidence>
<feature type="region of interest" description="Disordered" evidence="7">
    <location>
        <begin position="229"/>
        <end position="256"/>
    </location>
</feature>
<gene>
    <name evidence="10" type="ORF">PGH26_00895</name>
</gene>
<evidence type="ECO:0000256" key="6">
    <source>
        <dbReference type="ARBA" id="ARBA00023136"/>
    </source>
</evidence>
<feature type="transmembrane region" description="Helical" evidence="8">
    <location>
        <begin position="168"/>
        <end position="188"/>
    </location>
</feature>
<dbReference type="PANTHER" id="PTHR32309:SF13">
    <property type="entry name" value="FERRIC ENTEROBACTIN TRANSPORT PROTEIN FEPE"/>
    <property type="match status" value="1"/>
</dbReference>
<keyword evidence="4 8" id="KW-0812">Transmembrane</keyword>
<dbReference type="InterPro" id="IPR003856">
    <property type="entry name" value="LPS_length_determ_N"/>
</dbReference>
<dbReference type="InterPro" id="IPR050445">
    <property type="entry name" value="Bact_polysacc_biosynth/exp"/>
</dbReference>
<accession>A0ABZ0KWU8</accession>
<dbReference type="RefSeq" id="WP_323692157.1">
    <property type="nucleotide sequence ID" value="NZ_CP116341.1"/>
</dbReference>
<reference evidence="10 11" key="1">
    <citation type="submission" date="2023-01" db="EMBL/GenBank/DDBJ databases">
        <title>Sporosarcina sp. nov., isolated from Korean tranditional fermented seafood 'Jeotgal'.</title>
        <authorList>
            <person name="Yang A.-I."/>
        </authorList>
    </citation>
    <scope>NUCLEOTIDE SEQUENCE [LARGE SCALE GENOMIC DNA]</scope>
    <source>
        <strain evidence="10 11">B2O-1</strain>
    </source>
</reference>
<evidence type="ECO:0000313" key="10">
    <source>
        <dbReference type="EMBL" id="WOV84509.1"/>
    </source>
</evidence>
<dbReference type="EMBL" id="CP116341">
    <property type="protein sequence ID" value="WOV84509.1"/>
    <property type="molecule type" value="Genomic_DNA"/>
</dbReference>
<evidence type="ECO:0000256" key="4">
    <source>
        <dbReference type="ARBA" id="ARBA00022692"/>
    </source>
</evidence>
<sequence>MQREMTLKDFFFLIKKRILLISVTAAVLVAITALAAFYIFKPVYEASEYILVGNLQNKNQENSYEETQKIPRMMASSVDFIKSPIVLNAVKEELGLKGHSFDGKLVIRNNKDSQLIIITVKDQDEKLARDIANTTAVIAIDKMNGLLQFDQVKLLGKNDDVIKTNNELAALAIALIAGLLAGIGLAVVREQLDSSFKREGIVEELLGVPLLGSFSEKIELQKIGRGAYPYSGPDDERRSLVVQEKKRQVDKATEVS</sequence>
<comment type="subcellular location">
    <subcellularLocation>
        <location evidence="1">Cell membrane</location>
        <topology evidence="1">Multi-pass membrane protein</topology>
    </subcellularLocation>
</comment>
<evidence type="ECO:0000313" key="11">
    <source>
        <dbReference type="Proteomes" id="UP001303532"/>
    </source>
</evidence>
<keyword evidence="11" id="KW-1185">Reference proteome</keyword>
<evidence type="ECO:0000256" key="3">
    <source>
        <dbReference type="ARBA" id="ARBA00022475"/>
    </source>
</evidence>
<feature type="transmembrane region" description="Helical" evidence="8">
    <location>
        <begin position="20"/>
        <end position="40"/>
    </location>
</feature>
<keyword evidence="6 8" id="KW-0472">Membrane</keyword>
<keyword evidence="5 8" id="KW-1133">Transmembrane helix</keyword>
<protein>
    <submittedName>
        <fullName evidence="10">Wzz/FepE/Etk N-terminal domain-containing protein</fullName>
    </submittedName>
</protein>
<evidence type="ECO:0000256" key="2">
    <source>
        <dbReference type="ARBA" id="ARBA00006683"/>
    </source>
</evidence>
<comment type="similarity">
    <text evidence="2">Belongs to the CpsC/CapA family.</text>
</comment>
<dbReference type="Pfam" id="PF02706">
    <property type="entry name" value="Wzz"/>
    <property type="match status" value="1"/>
</dbReference>
<name>A0ABZ0KWU8_9BACL</name>
<dbReference type="PANTHER" id="PTHR32309">
    <property type="entry name" value="TYROSINE-PROTEIN KINASE"/>
    <property type="match status" value="1"/>
</dbReference>
<evidence type="ECO:0000256" key="7">
    <source>
        <dbReference type="SAM" id="MobiDB-lite"/>
    </source>
</evidence>
<evidence type="ECO:0000256" key="5">
    <source>
        <dbReference type="ARBA" id="ARBA00022989"/>
    </source>
</evidence>